<feature type="domain" description="Glycosyl hydrolase family 32 N-terminal" evidence="6">
    <location>
        <begin position="22"/>
        <end position="327"/>
    </location>
</feature>
<dbReference type="OrthoDB" id="9759709at2"/>
<dbReference type="FunFam" id="2.115.10.20:FF:000003">
    <property type="entry name" value="Levanbiose-producing levanase"/>
    <property type="match status" value="1"/>
</dbReference>
<dbReference type="InterPro" id="IPR013189">
    <property type="entry name" value="Glyco_hydro_32_C"/>
</dbReference>
<dbReference type="AlphaFoldDB" id="A0A1W6A037"/>
<evidence type="ECO:0000256" key="1">
    <source>
        <dbReference type="ARBA" id="ARBA00009902"/>
    </source>
</evidence>
<dbReference type="CDD" id="cd18622">
    <property type="entry name" value="GH32_Inu-like"/>
    <property type="match status" value="1"/>
</dbReference>
<name>A0A1W6A037_9BACI</name>
<dbReference type="InterPro" id="IPR018053">
    <property type="entry name" value="Glyco_hydro_32_AS"/>
</dbReference>
<evidence type="ECO:0000256" key="4">
    <source>
        <dbReference type="ARBA" id="ARBA00023295"/>
    </source>
</evidence>
<dbReference type="KEGG" id="hmn:HM131_20050"/>
<dbReference type="PANTHER" id="PTHR42800">
    <property type="entry name" value="EXOINULINASE INUD (AFU_ORTHOLOGUE AFUA_5G00480)"/>
    <property type="match status" value="1"/>
</dbReference>
<evidence type="ECO:0000256" key="2">
    <source>
        <dbReference type="ARBA" id="ARBA00022801"/>
    </source>
</evidence>
<dbReference type="InterPro" id="IPR013320">
    <property type="entry name" value="ConA-like_dom_sf"/>
</dbReference>
<keyword evidence="3" id="KW-0119">Carbohydrate metabolism</keyword>
<dbReference type="InterPro" id="IPR001362">
    <property type="entry name" value="Glyco_hydro_32"/>
</dbReference>
<evidence type="ECO:0000256" key="5">
    <source>
        <dbReference type="RuleBase" id="RU362110"/>
    </source>
</evidence>
<organism evidence="8 9">
    <name type="scientific">Halobacillus mangrovi</name>
    <dbReference type="NCBI Taxonomy" id="402384"/>
    <lineage>
        <taxon>Bacteria</taxon>
        <taxon>Bacillati</taxon>
        <taxon>Bacillota</taxon>
        <taxon>Bacilli</taxon>
        <taxon>Bacillales</taxon>
        <taxon>Bacillaceae</taxon>
        <taxon>Halobacillus</taxon>
    </lineage>
</organism>
<dbReference type="Proteomes" id="UP000192527">
    <property type="component" value="Chromosome"/>
</dbReference>
<reference evidence="8 9" key="1">
    <citation type="submission" date="2017-04" db="EMBL/GenBank/DDBJ databases">
        <title>The whole genome sequencing and assembly of Halobacillus mangrovi strain.</title>
        <authorList>
            <person name="Lee S.-J."/>
            <person name="Park M.-K."/>
            <person name="Kim J.-Y."/>
            <person name="Lee Y.-J."/>
            <person name="Yi H."/>
            <person name="Bahn Y.-S."/>
            <person name="Kim J.F."/>
            <person name="Lee D.-W."/>
        </authorList>
    </citation>
    <scope>NUCLEOTIDE SEQUENCE [LARGE SCALE GENOMIC DNA]</scope>
    <source>
        <strain evidence="8 9">KTB 131</strain>
    </source>
</reference>
<dbReference type="PROSITE" id="PS00609">
    <property type="entry name" value="GLYCOSYL_HYDROL_F32"/>
    <property type="match status" value="1"/>
</dbReference>
<evidence type="ECO:0000313" key="8">
    <source>
        <dbReference type="EMBL" id="ARI78976.1"/>
    </source>
</evidence>
<evidence type="ECO:0000259" key="7">
    <source>
        <dbReference type="Pfam" id="PF08244"/>
    </source>
</evidence>
<keyword evidence="2 5" id="KW-0378">Hydrolase</keyword>
<dbReference type="EMBL" id="CP020772">
    <property type="protein sequence ID" value="ARI78976.1"/>
    <property type="molecule type" value="Genomic_DNA"/>
</dbReference>
<dbReference type="SUPFAM" id="SSF75005">
    <property type="entry name" value="Arabinanase/levansucrase/invertase"/>
    <property type="match status" value="1"/>
</dbReference>
<dbReference type="GO" id="GO:0005737">
    <property type="term" value="C:cytoplasm"/>
    <property type="evidence" value="ECO:0007669"/>
    <property type="project" value="TreeGrafter"/>
</dbReference>
<dbReference type="InterPro" id="IPR023296">
    <property type="entry name" value="Glyco_hydro_beta-prop_sf"/>
</dbReference>
<keyword evidence="9" id="KW-1185">Reference proteome</keyword>
<dbReference type="Pfam" id="PF08244">
    <property type="entry name" value="Glyco_hydro_32C"/>
    <property type="match status" value="1"/>
</dbReference>
<dbReference type="GO" id="GO:0005987">
    <property type="term" value="P:sucrose catabolic process"/>
    <property type="evidence" value="ECO:0007669"/>
    <property type="project" value="TreeGrafter"/>
</dbReference>
<dbReference type="SMART" id="SM00640">
    <property type="entry name" value="Glyco_32"/>
    <property type="match status" value="1"/>
</dbReference>
<proteinExistence type="inferred from homology"/>
<dbReference type="Pfam" id="PF00251">
    <property type="entry name" value="Glyco_hydro_32N"/>
    <property type="match status" value="1"/>
</dbReference>
<dbReference type="Gene3D" id="2.60.120.560">
    <property type="entry name" value="Exo-inulinase, domain 1"/>
    <property type="match status" value="1"/>
</dbReference>
<evidence type="ECO:0000259" key="6">
    <source>
        <dbReference type="Pfam" id="PF00251"/>
    </source>
</evidence>
<evidence type="ECO:0000313" key="9">
    <source>
        <dbReference type="Proteomes" id="UP000192527"/>
    </source>
</evidence>
<protein>
    <submittedName>
        <fullName evidence="8">Levanase</fullName>
    </submittedName>
</protein>
<dbReference type="GO" id="GO:0004575">
    <property type="term" value="F:sucrose alpha-glucosidase activity"/>
    <property type="evidence" value="ECO:0007669"/>
    <property type="project" value="TreeGrafter"/>
</dbReference>
<comment type="similarity">
    <text evidence="1 5">Belongs to the glycosyl hydrolase 32 family.</text>
</comment>
<dbReference type="PANTHER" id="PTHR42800:SF1">
    <property type="entry name" value="EXOINULINASE INUD (AFU_ORTHOLOGUE AFUA_5G00480)"/>
    <property type="match status" value="1"/>
</dbReference>
<sequence length="491" mass="56521">MIQNQPLMRNGYYQERYRPHIHFTPEQMWMNDPNGLVYFEGEYHLFYQYHPDSKQWGPMHWGHAVSKDLLEWEHLPVALYPDDLGMIFSGSAVVDHKDTSGFFDGKPGLVAVYTNADGDLQRQSIAYSKDRGRTWVKYGENPVIQNPGIKDFRDPKVFWHETTQKWVMVLAAGRKVQFYTSPDLKRWTYVSEFGEGWGEQKGVWECPDLFPLTNEVSGEKKWVLPIGIDAGAPSGGSGTQYFIGAFDGKHFVPHQPKEAVRWLDYGKDFYASQSFSDVPWRRVVLAWMSNWQYANDVPTDPWRSAMTIPRELNLSVVEGQERLIQKPIAELTRLIEKRIENDSFFLKEKQSIELIQPASPFLWELDVEIEKGGVFEGRLFGDQETGLRVGIDCEKNSIYVQRDRAEVDFSKEYVCTCQAPLSGDRSSFHLKLLCDHSSVELFVGDGEISMTNLYLPADDYEAKLKVEAVRGTVEVKQSSVFEMTSVWRQNS</sequence>
<dbReference type="SUPFAM" id="SSF49899">
    <property type="entry name" value="Concanavalin A-like lectins/glucanases"/>
    <property type="match status" value="1"/>
</dbReference>
<evidence type="ECO:0000256" key="3">
    <source>
        <dbReference type="ARBA" id="ARBA00023277"/>
    </source>
</evidence>
<accession>A0A1W6A037</accession>
<dbReference type="Gene3D" id="2.115.10.20">
    <property type="entry name" value="Glycosyl hydrolase domain, family 43"/>
    <property type="match status" value="1"/>
</dbReference>
<feature type="domain" description="Glycosyl hydrolase family 32 C-terminal" evidence="7">
    <location>
        <begin position="363"/>
        <end position="478"/>
    </location>
</feature>
<dbReference type="InterPro" id="IPR013148">
    <property type="entry name" value="Glyco_hydro_32_N"/>
</dbReference>
<keyword evidence="4 5" id="KW-0326">Glycosidase</keyword>
<gene>
    <name evidence="8" type="ORF">HM131_20050</name>
</gene>
<dbReference type="STRING" id="402384.HM131_20050"/>